<name>A0A0E3LCY1_9EURY</name>
<gene>
    <name evidence="2" type="ORF">MSSAC_1721</name>
</gene>
<dbReference type="Proteomes" id="UP000033123">
    <property type="component" value="Chromosome"/>
</dbReference>
<evidence type="ECO:0000313" key="3">
    <source>
        <dbReference type="Proteomes" id="UP000033123"/>
    </source>
</evidence>
<dbReference type="HOGENOM" id="CLU_114074_1_0_2"/>
<sequence>MPYKAKAKDLYISSLFKYNLKYAKSLNPDKVFILSAKYGLIDLEREIEPYDKTLNNMPSEEIKKWEDCVIGQLKKEANPEEDEFIFLAGEKYRKYLLPHISKYKIPLE</sequence>
<dbReference type="InterPro" id="IPR049251">
    <property type="entry name" value="DUF6884"/>
</dbReference>
<evidence type="ECO:0000259" key="1">
    <source>
        <dbReference type="Pfam" id="PF21818"/>
    </source>
</evidence>
<dbReference type="STRING" id="1434118.MSSAC_1721"/>
<proteinExistence type="predicted"/>
<organism evidence="2 3">
    <name type="scientific">Methanosarcina siciliae C2J</name>
    <dbReference type="NCBI Taxonomy" id="1434118"/>
    <lineage>
        <taxon>Archaea</taxon>
        <taxon>Methanobacteriati</taxon>
        <taxon>Methanobacteriota</taxon>
        <taxon>Stenosarchaea group</taxon>
        <taxon>Methanomicrobia</taxon>
        <taxon>Methanosarcinales</taxon>
        <taxon>Methanosarcinaceae</taxon>
        <taxon>Methanosarcina</taxon>
    </lineage>
</organism>
<dbReference type="Pfam" id="PF21818">
    <property type="entry name" value="DUF6884"/>
    <property type="match status" value="1"/>
</dbReference>
<feature type="domain" description="DUF6884" evidence="1">
    <location>
        <begin position="3"/>
        <end position="107"/>
    </location>
</feature>
<evidence type="ECO:0000313" key="2">
    <source>
        <dbReference type="EMBL" id="AKB36311.1"/>
    </source>
</evidence>
<reference evidence="2 3" key="1">
    <citation type="submission" date="2014-07" db="EMBL/GenBank/DDBJ databases">
        <title>Methanogenic archaea and the global carbon cycle.</title>
        <authorList>
            <person name="Henriksen J.R."/>
            <person name="Luke J."/>
            <person name="Reinhart S."/>
            <person name="Benedict M.N."/>
            <person name="Youngblut N.D."/>
            <person name="Metcalf M.E."/>
            <person name="Whitaker R.J."/>
            <person name="Metcalf W.W."/>
        </authorList>
    </citation>
    <scope>NUCLEOTIDE SEQUENCE [LARGE SCALE GENOMIC DNA]</scope>
    <source>
        <strain evidence="2 3">C2J</strain>
    </source>
</reference>
<dbReference type="AlphaFoldDB" id="A0A0E3LCY1"/>
<dbReference type="PATRIC" id="fig|1434118.4.peg.2194"/>
<protein>
    <recommendedName>
        <fullName evidence="1">DUF6884 domain-containing protein</fullName>
    </recommendedName>
</protein>
<accession>A0A0E3LCY1</accession>
<dbReference type="EMBL" id="CP009508">
    <property type="protein sequence ID" value="AKB36311.1"/>
    <property type="molecule type" value="Genomic_DNA"/>
</dbReference>
<dbReference type="KEGG" id="msj:MSSAC_1721"/>